<dbReference type="AlphaFoldDB" id="A0A9D1GPU8"/>
<dbReference type="GO" id="GO:0005506">
    <property type="term" value="F:iron ion binding"/>
    <property type="evidence" value="ECO:0007669"/>
    <property type="project" value="UniProtKB-UniRule"/>
</dbReference>
<name>A0A9D1GPU8_9MOLU</name>
<dbReference type="PANTHER" id="PTHR11735:SF6">
    <property type="entry name" value="TRNA N6-ADENOSINE THREONYLCARBAMOYLTRANSFERASE, MITOCHONDRIAL"/>
    <property type="match status" value="1"/>
</dbReference>
<dbReference type="InterPro" id="IPR000905">
    <property type="entry name" value="Gcp-like_dom"/>
</dbReference>
<evidence type="ECO:0000256" key="6">
    <source>
        <dbReference type="ARBA" id="ARBA00023315"/>
    </source>
</evidence>
<organism evidence="10 11">
    <name type="scientific">Candidatus Pelethenecus faecipullorum</name>
    <dbReference type="NCBI Taxonomy" id="2840900"/>
    <lineage>
        <taxon>Bacteria</taxon>
        <taxon>Bacillati</taxon>
        <taxon>Mycoplasmatota</taxon>
        <taxon>Mollicutes</taxon>
        <taxon>Candidatus Pelethenecus</taxon>
    </lineage>
</organism>
<keyword evidence="4 8" id="KW-0479">Metal-binding</keyword>
<dbReference type="NCBIfam" id="TIGR00329">
    <property type="entry name" value="gcp_kae1"/>
    <property type="match status" value="1"/>
</dbReference>
<reference evidence="10" key="2">
    <citation type="journal article" date="2021" name="PeerJ">
        <title>Extensive microbial diversity within the chicken gut microbiome revealed by metagenomics and culture.</title>
        <authorList>
            <person name="Gilroy R."/>
            <person name="Ravi A."/>
            <person name="Getino M."/>
            <person name="Pursley I."/>
            <person name="Horton D.L."/>
            <person name="Alikhan N.F."/>
            <person name="Baker D."/>
            <person name="Gharbi K."/>
            <person name="Hall N."/>
            <person name="Watson M."/>
            <person name="Adriaenssens E.M."/>
            <person name="Foster-Nyarko E."/>
            <person name="Jarju S."/>
            <person name="Secka A."/>
            <person name="Antonio M."/>
            <person name="Oren A."/>
            <person name="Chaudhuri R.R."/>
            <person name="La Ragione R."/>
            <person name="Hildebrand F."/>
            <person name="Pallen M.J."/>
        </authorList>
    </citation>
    <scope>NUCLEOTIDE SEQUENCE</scope>
    <source>
        <strain evidence="10">ChiW17-6978</strain>
    </source>
</reference>
<evidence type="ECO:0000256" key="8">
    <source>
        <dbReference type="HAMAP-Rule" id="MF_01445"/>
    </source>
</evidence>
<dbReference type="Gene3D" id="3.30.420.40">
    <property type="match status" value="2"/>
</dbReference>
<evidence type="ECO:0000256" key="5">
    <source>
        <dbReference type="ARBA" id="ARBA00023004"/>
    </source>
</evidence>
<feature type="binding site" evidence="8">
    <location>
        <position position="298"/>
    </location>
    <ligand>
        <name>Fe cation</name>
        <dbReference type="ChEBI" id="CHEBI:24875"/>
    </ligand>
</feature>
<feature type="binding site" evidence="8">
    <location>
        <position position="115"/>
    </location>
    <ligand>
        <name>Fe cation</name>
        <dbReference type="ChEBI" id="CHEBI:24875"/>
    </ligand>
</feature>
<evidence type="ECO:0000259" key="9">
    <source>
        <dbReference type="Pfam" id="PF00814"/>
    </source>
</evidence>
<dbReference type="PRINTS" id="PR00789">
    <property type="entry name" value="OSIALOPTASE"/>
</dbReference>
<evidence type="ECO:0000256" key="2">
    <source>
        <dbReference type="ARBA" id="ARBA00022679"/>
    </source>
</evidence>
<comment type="caution">
    <text evidence="10">The sequence shown here is derived from an EMBL/GenBank/DDBJ whole genome shotgun (WGS) entry which is preliminary data.</text>
</comment>
<dbReference type="FunFam" id="3.30.420.40:FF:000040">
    <property type="entry name" value="tRNA N6-adenosine threonylcarbamoyltransferase"/>
    <property type="match status" value="1"/>
</dbReference>
<dbReference type="InterPro" id="IPR017861">
    <property type="entry name" value="KAE1/TsaD"/>
</dbReference>
<dbReference type="EC" id="2.3.1.234" evidence="8"/>
<dbReference type="GO" id="GO:0061711">
    <property type="term" value="F:tRNA N(6)-L-threonylcarbamoyladenine synthase activity"/>
    <property type="evidence" value="ECO:0007669"/>
    <property type="project" value="UniProtKB-EC"/>
</dbReference>
<feature type="binding site" evidence="8">
    <location>
        <position position="111"/>
    </location>
    <ligand>
        <name>Fe cation</name>
        <dbReference type="ChEBI" id="CHEBI:24875"/>
    </ligand>
</feature>
<feature type="binding site" evidence="8">
    <location>
        <position position="166"/>
    </location>
    <ligand>
        <name>substrate</name>
    </ligand>
</feature>
<dbReference type="SUPFAM" id="SSF53067">
    <property type="entry name" value="Actin-like ATPase domain"/>
    <property type="match status" value="2"/>
</dbReference>
<dbReference type="InterPro" id="IPR043129">
    <property type="entry name" value="ATPase_NBD"/>
</dbReference>
<dbReference type="PANTHER" id="PTHR11735">
    <property type="entry name" value="TRNA N6-ADENOSINE THREONYLCARBAMOYLTRANSFERASE"/>
    <property type="match status" value="1"/>
</dbReference>
<dbReference type="GO" id="GO:0002949">
    <property type="term" value="P:tRNA threonylcarbamoyladenosine modification"/>
    <property type="evidence" value="ECO:0007669"/>
    <property type="project" value="UniProtKB-UniRule"/>
</dbReference>
<keyword evidence="6 8" id="KW-0012">Acyltransferase</keyword>
<feature type="binding site" evidence="8">
    <location>
        <position position="183"/>
    </location>
    <ligand>
        <name>substrate</name>
    </ligand>
</feature>
<evidence type="ECO:0000256" key="3">
    <source>
        <dbReference type="ARBA" id="ARBA00022694"/>
    </source>
</evidence>
<evidence type="ECO:0000256" key="1">
    <source>
        <dbReference type="ARBA" id="ARBA00022490"/>
    </source>
</evidence>
<dbReference type="EMBL" id="DVLF01000054">
    <property type="protein sequence ID" value="HIT49707.1"/>
    <property type="molecule type" value="Genomic_DNA"/>
</dbReference>
<feature type="binding site" evidence="8">
    <location>
        <position position="272"/>
    </location>
    <ligand>
        <name>substrate</name>
    </ligand>
</feature>
<feature type="domain" description="Gcp-like" evidence="9">
    <location>
        <begin position="23"/>
        <end position="304"/>
    </location>
</feature>
<comment type="cofactor">
    <cofactor evidence="8">
        <name>Fe(2+)</name>
        <dbReference type="ChEBI" id="CHEBI:29033"/>
    </cofactor>
    <text evidence="8">Binds 1 Fe(2+) ion per subunit.</text>
</comment>
<gene>
    <name evidence="8 10" type="primary">tsaD</name>
    <name evidence="10" type="ORF">IAD46_01640</name>
</gene>
<keyword evidence="5 8" id="KW-0408">Iron</keyword>
<comment type="function">
    <text evidence="8">Required for the formation of a threonylcarbamoyl group on adenosine at position 37 (t(6)A37) in tRNAs that read codons beginning with adenine. Is involved in the transfer of the threonylcarbamoyl moiety of threonylcarbamoyl-AMP (TC-AMP) to the N6 group of A37, together with TsaE and TsaB. TsaD likely plays a direct catalytic role in this reaction.</text>
</comment>
<dbReference type="CDD" id="cd24133">
    <property type="entry name" value="ASKHA_NBD_TsaD_bac"/>
    <property type="match status" value="1"/>
</dbReference>
<evidence type="ECO:0000313" key="11">
    <source>
        <dbReference type="Proteomes" id="UP000886758"/>
    </source>
</evidence>
<keyword evidence="3 8" id="KW-0819">tRNA processing</keyword>
<comment type="similarity">
    <text evidence="8">Belongs to the KAE1 / TsaD family.</text>
</comment>
<dbReference type="NCBIfam" id="TIGR03723">
    <property type="entry name" value="T6A_TsaD_YgjD"/>
    <property type="match status" value="1"/>
</dbReference>
<reference evidence="10" key="1">
    <citation type="submission" date="2020-10" db="EMBL/GenBank/DDBJ databases">
        <authorList>
            <person name="Gilroy R."/>
        </authorList>
    </citation>
    <scope>NUCLEOTIDE SEQUENCE</scope>
    <source>
        <strain evidence="10">ChiW17-6978</strain>
    </source>
</reference>
<dbReference type="HAMAP" id="MF_01445">
    <property type="entry name" value="TsaD"/>
    <property type="match status" value="1"/>
</dbReference>
<evidence type="ECO:0000256" key="7">
    <source>
        <dbReference type="ARBA" id="ARBA00048117"/>
    </source>
</evidence>
<accession>A0A9D1GPU8</accession>
<dbReference type="InterPro" id="IPR017860">
    <property type="entry name" value="Peptidase_M22_CS"/>
</dbReference>
<keyword evidence="2 8" id="KW-0808">Transferase</keyword>
<evidence type="ECO:0000313" key="10">
    <source>
        <dbReference type="EMBL" id="HIT49707.1"/>
    </source>
</evidence>
<protein>
    <recommendedName>
        <fullName evidence="8">tRNA N6-adenosine threonylcarbamoyltransferase</fullName>
        <ecNumber evidence="8">2.3.1.234</ecNumber>
    </recommendedName>
    <alternativeName>
        <fullName evidence="8">N6-L-threonylcarbamoyladenine synthase</fullName>
        <shortName evidence="8">t(6)A synthase</shortName>
    </alternativeName>
    <alternativeName>
        <fullName evidence="8">t(6)A37 threonylcarbamoyladenosine biosynthesis protein TsaD</fullName>
    </alternativeName>
    <alternativeName>
        <fullName evidence="8">tRNA threonylcarbamoyladenosine biosynthesis protein TsaD</fullName>
    </alternativeName>
</protein>
<sequence>MLVLGVESSCDETSVAIVKDGKEVLCNVIHSQIDVHQRFGGVVPEIASRHHVYQLSMVFERAFQEAKIQPEEIDLVAVTQGPGLVGSLLVGINAAKTFAMLYRKPIIGVHHLAGHIYANAIEHDMRFPAVALLVSGGNTELIYMKDHFEFEVIGQTLDDAVGEAYDKVARVIGLPYPGGPAVDRLSFSGNDTYALPRVYLEAGSYHFSFSGLKSAVINLVHQALNRGEEIRKEDLCASFQAAVSQVLVDKTFALAKEKNVQQIIVAGGVSANQGLKERFMKENPGFEICIPSIRYCTDNAAMIAVAGYYQYRKTKQASDFSMNADASLELSY</sequence>
<comment type="subcellular location">
    <subcellularLocation>
        <location evidence="8">Cytoplasm</location>
    </subcellularLocation>
</comment>
<feature type="binding site" evidence="8">
    <location>
        <position position="179"/>
    </location>
    <ligand>
        <name>substrate</name>
    </ligand>
</feature>
<dbReference type="Pfam" id="PF00814">
    <property type="entry name" value="TsaD"/>
    <property type="match status" value="1"/>
</dbReference>
<keyword evidence="1 8" id="KW-0963">Cytoplasm</keyword>
<dbReference type="Proteomes" id="UP000886758">
    <property type="component" value="Unassembled WGS sequence"/>
</dbReference>
<proteinExistence type="inferred from homology"/>
<feature type="binding site" evidence="8">
    <location>
        <begin position="133"/>
        <end position="137"/>
    </location>
    <ligand>
        <name>substrate</name>
    </ligand>
</feature>
<dbReference type="PROSITE" id="PS01016">
    <property type="entry name" value="GLYCOPROTEASE"/>
    <property type="match status" value="1"/>
</dbReference>
<dbReference type="GO" id="GO:0005737">
    <property type="term" value="C:cytoplasm"/>
    <property type="evidence" value="ECO:0007669"/>
    <property type="project" value="UniProtKB-SubCell"/>
</dbReference>
<evidence type="ECO:0000256" key="4">
    <source>
        <dbReference type="ARBA" id="ARBA00022723"/>
    </source>
</evidence>
<comment type="catalytic activity">
    <reaction evidence="7 8">
        <text>L-threonylcarbamoyladenylate + adenosine(37) in tRNA = N(6)-L-threonylcarbamoyladenosine(37) in tRNA + AMP + H(+)</text>
        <dbReference type="Rhea" id="RHEA:37059"/>
        <dbReference type="Rhea" id="RHEA-COMP:10162"/>
        <dbReference type="Rhea" id="RHEA-COMP:10163"/>
        <dbReference type="ChEBI" id="CHEBI:15378"/>
        <dbReference type="ChEBI" id="CHEBI:73682"/>
        <dbReference type="ChEBI" id="CHEBI:74411"/>
        <dbReference type="ChEBI" id="CHEBI:74418"/>
        <dbReference type="ChEBI" id="CHEBI:456215"/>
        <dbReference type="EC" id="2.3.1.234"/>
    </reaction>
</comment>
<dbReference type="InterPro" id="IPR022450">
    <property type="entry name" value="TsaD"/>
</dbReference>